<name>A0A7X9FRZ7_9DELT</name>
<evidence type="ECO:0000256" key="1">
    <source>
        <dbReference type="SAM" id="Phobius"/>
    </source>
</evidence>
<accession>A0A7X9FRZ7</accession>
<feature type="transmembrane region" description="Helical" evidence="1">
    <location>
        <begin position="12"/>
        <end position="30"/>
    </location>
</feature>
<comment type="caution">
    <text evidence="2">The sequence shown here is derived from an EMBL/GenBank/DDBJ whole genome shotgun (WGS) entry which is preliminary data.</text>
</comment>
<sequence length="361" mass="40493">MSALIKLSKEVISIGFCLFLSFIFTTNIAICEETRFIKLNQRGNLTSITLSEADANLKKLVFYTSYSGNTTDRFELNLTSGFSTVGRLSYKAIPFRMPLDIAAKNSLGWINLPVKIGDNYRDSFKVVARSYDPEDPTVDETRDPYCGCLTETEIEVQMKYFSEWMQFTSREEFCAIMMDGEASPMDCSFIYDGPSLPPISKDVYGIGTIQKNTCDSRFKYIVKAEFDLSQMRESDLKRGTTLSVGLKFSKHQGDKAAILKPTSDGGVFPGEALLLMAKLAYGYGEELRLVYWNGSKIVRQVELTRRDLVDVSGHSFHRAVITPFLKGGKATAELVSPDSADAYSICLKLVRSRQNFGGYRR</sequence>
<evidence type="ECO:0000313" key="3">
    <source>
        <dbReference type="Proteomes" id="UP000524246"/>
    </source>
</evidence>
<proteinExistence type="predicted"/>
<keyword evidence="1" id="KW-1133">Transmembrane helix</keyword>
<dbReference type="Proteomes" id="UP000524246">
    <property type="component" value="Unassembled WGS sequence"/>
</dbReference>
<keyword evidence="1" id="KW-0472">Membrane</keyword>
<dbReference type="AlphaFoldDB" id="A0A7X9FRZ7"/>
<organism evidence="2 3">
    <name type="scientific">SAR324 cluster bacterium</name>
    <dbReference type="NCBI Taxonomy" id="2024889"/>
    <lineage>
        <taxon>Bacteria</taxon>
        <taxon>Deltaproteobacteria</taxon>
        <taxon>SAR324 cluster</taxon>
    </lineage>
</organism>
<protein>
    <submittedName>
        <fullName evidence="2">Uncharacterized protein</fullName>
    </submittedName>
</protein>
<reference evidence="2 3" key="1">
    <citation type="journal article" date="2020" name="Biotechnol. Biofuels">
        <title>New insights from the biogas microbiome by comprehensive genome-resolved metagenomics of nearly 1600 species originating from multiple anaerobic digesters.</title>
        <authorList>
            <person name="Campanaro S."/>
            <person name="Treu L."/>
            <person name="Rodriguez-R L.M."/>
            <person name="Kovalovszki A."/>
            <person name="Ziels R.M."/>
            <person name="Maus I."/>
            <person name="Zhu X."/>
            <person name="Kougias P.G."/>
            <person name="Basile A."/>
            <person name="Luo G."/>
            <person name="Schluter A."/>
            <person name="Konstantinidis K.T."/>
            <person name="Angelidaki I."/>
        </authorList>
    </citation>
    <scope>NUCLEOTIDE SEQUENCE [LARGE SCALE GENOMIC DNA]</scope>
    <source>
        <strain evidence="2">AS27yjCOA_65</strain>
    </source>
</reference>
<gene>
    <name evidence="2" type="ORF">GYA55_06415</name>
</gene>
<keyword evidence="1" id="KW-0812">Transmembrane</keyword>
<evidence type="ECO:0000313" key="2">
    <source>
        <dbReference type="EMBL" id="NMC62786.1"/>
    </source>
</evidence>
<dbReference type="EMBL" id="JAAZON010000278">
    <property type="protein sequence ID" value="NMC62786.1"/>
    <property type="molecule type" value="Genomic_DNA"/>
</dbReference>